<name>A0A2V1ISI1_9BACT</name>
<dbReference type="EMBL" id="PUEC01000004">
    <property type="protein sequence ID" value="PWB03660.1"/>
    <property type="molecule type" value="Genomic_DNA"/>
</dbReference>
<keyword evidence="1" id="KW-0812">Transmembrane</keyword>
<feature type="transmembrane region" description="Helical" evidence="1">
    <location>
        <begin position="345"/>
        <end position="366"/>
    </location>
</feature>
<sequence>MFRFSNVSGRFGKTQVFAVLMIFANLLVAGSETIGRREVASMLKTLDSELENREVYISRRRTSIDSLKNVLKCSSISSDDRLSTLLMLGDMYNAYNTDSAVSIYDKGASLARDLKQDSVAVRFELRRLTYLPLLAFISQAEDELSRIDFRSLPKGLQEEYFDAARQMYFYIAAYYVNYPDVYDRYMAKSHDAQKSLIGHLEEGSPRYMLNMGEYYYYNKEYSKTQALAMLLIDQLQPEDNLYARACHLLAEISKARGEHYAYEYYLALSAIADTRGATLEVASLQELGKTIYLNGDVQHAYDYLSVALSDAVECNAPLRILQSSQVLPIIERAQKAEIRSAHIRLYVIMVVMAVLLMILAITLYVLHRKNRQMNRMALRLEEANSTKDVYISQFLNLCSIYMDKLTQFNKMVNRKITTGKVDDLLKITKQGKYIEEHSKEFYDVFDDAFLHIYPNFVAEVNKLLRPEEQIVLREGEKLNTDLRIIAFMRLGIEESSRIAQMMNYSVYTIYTYRNKLKNRAISRETFEGDLMNIKSVS</sequence>
<gene>
    <name evidence="3" type="ORF">C5O23_02810</name>
</gene>
<keyword evidence="1" id="KW-0472">Membrane</keyword>
<evidence type="ECO:0000313" key="4">
    <source>
        <dbReference type="Proteomes" id="UP000244905"/>
    </source>
</evidence>
<organism evidence="3 4">
    <name type="scientific">Duncaniella muris</name>
    <dbReference type="NCBI Taxonomy" id="2094150"/>
    <lineage>
        <taxon>Bacteria</taxon>
        <taxon>Pseudomonadati</taxon>
        <taxon>Bacteroidota</taxon>
        <taxon>Bacteroidia</taxon>
        <taxon>Bacteroidales</taxon>
        <taxon>Muribaculaceae</taxon>
        <taxon>Duncaniella</taxon>
    </lineage>
</organism>
<dbReference type="Proteomes" id="UP000244905">
    <property type="component" value="Unassembled WGS sequence"/>
</dbReference>
<feature type="domain" description="DUF6377" evidence="2">
    <location>
        <begin position="273"/>
        <end position="499"/>
    </location>
</feature>
<evidence type="ECO:0000256" key="1">
    <source>
        <dbReference type="SAM" id="Phobius"/>
    </source>
</evidence>
<reference evidence="4" key="1">
    <citation type="submission" date="2018-02" db="EMBL/GenBank/DDBJ databases">
        <authorList>
            <person name="Clavel T."/>
            <person name="Strowig T."/>
        </authorList>
    </citation>
    <scope>NUCLEOTIDE SEQUENCE [LARGE SCALE GENOMIC DNA]</scope>
    <source>
        <strain evidence="4">DSM 103720</strain>
    </source>
</reference>
<proteinExistence type="predicted"/>
<accession>A0A2V1ISI1</accession>
<dbReference type="AlphaFoldDB" id="A0A2V1ISI1"/>
<keyword evidence="1" id="KW-1133">Transmembrane helix</keyword>
<evidence type="ECO:0000313" key="3">
    <source>
        <dbReference type="EMBL" id="PWB03660.1"/>
    </source>
</evidence>
<keyword evidence="4" id="KW-1185">Reference proteome</keyword>
<dbReference type="InterPro" id="IPR045957">
    <property type="entry name" value="DUF6377"/>
</dbReference>
<dbReference type="Pfam" id="PF19904">
    <property type="entry name" value="DUF6377"/>
    <property type="match status" value="1"/>
</dbReference>
<evidence type="ECO:0000259" key="2">
    <source>
        <dbReference type="Pfam" id="PF19904"/>
    </source>
</evidence>
<comment type="caution">
    <text evidence="3">The sequence shown here is derived from an EMBL/GenBank/DDBJ whole genome shotgun (WGS) entry which is preliminary data.</text>
</comment>
<protein>
    <recommendedName>
        <fullName evidence="2">DUF6377 domain-containing protein</fullName>
    </recommendedName>
</protein>
<dbReference type="RefSeq" id="WP_107031442.1">
    <property type="nucleotide sequence ID" value="NZ_CARPJF010000009.1"/>
</dbReference>